<keyword evidence="1" id="KW-0472">Membrane</keyword>
<dbReference type="KEGG" id="pbm:CL52_17390"/>
<keyword evidence="5" id="KW-1185">Reference proteome</keyword>
<dbReference type="Proteomes" id="UP000031271">
    <property type="component" value="Chromosome"/>
</dbReference>
<evidence type="ECO:0000256" key="1">
    <source>
        <dbReference type="SAM" id="Phobius"/>
    </source>
</evidence>
<evidence type="ECO:0008006" key="6">
    <source>
        <dbReference type="Google" id="ProtNLM"/>
    </source>
</evidence>
<feature type="transmembrane region" description="Helical" evidence="1">
    <location>
        <begin position="37"/>
        <end position="55"/>
    </location>
</feature>
<accession>A0A8D3Y3Y2</accession>
<evidence type="ECO:0000313" key="5">
    <source>
        <dbReference type="Proteomes" id="UP000182276"/>
    </source>
</evidence>
<proteinExistence type="predicted"/>
<gene>
    <name evidence="2" type="ORF">CL52_17390</name>
    <name evidence="3" type="ORF">SAMN05660875_108138</name>
</gene>
<dbReference type="RefSeq" id="WP_043222015.1">
    <property type="nucleotide sequence ID" value="NZ_CP007511.1"/>
</dbReference>
<name>A0A8D3Y3Y2_9GAMM</name>
<organism evidence="2 4">
    <name type="scientific">Stutzerimonas balearica DSM 6083</name>
    <dbReference type="NCBI Taxonomy" id="1123016"/>
    <lineage>
        <taxon>Bacteria</taxon>
        <taxon>Pseudomonadati</taxon>
        <taxon>Pseudomonadota</taxon>
        <taxon>Gammaproteobacteria</taxon>
        <taxon>Pseudomonadales</taxon>
        <taxon>Pseudomonadaceae</taxon>
        <taxon>Stutzerimonas</taxon>
    </lineage>
</organism>
<protein>
    <recommendedName>
        <fullName evidence="6">MFS transporter</fullName>
    </recommendedName>
</protein>
<keyword evidence="1" id="KW-0812">Transmembrane</keyword>
<dbReference type="EMBL" id="FNHO01000008">
    <property type="protein sequence ID" value="SDM74948.1"/>
    <property type="molecule type" value="Genomic_DNA"/>
</dbReference>
<sequence>MTRAQWRRRLVRDGWLHIVLLVVPVLLLGRLPPLAEQGALVSFALGLVGLFPSLGRFTAFKHQLIATEQALGSDLEAQAWAALRRVRRRGLLVASLPGWSAALGALCGLEPIARLLLVGASLVLFLLYRIPRQLA</sequence>
<feature type="transmembrane region" description="Helical" evidence="1">
    <location>
        <begin position="90"/>
        <end position="106"/>
    </location>
</feature>
<evidence type="ECO:0000313" key="4">
    <source>
        <dbReference type="Proteomes" id="UP000031271"/>
    </source>
</evidence>
<feature type="transmembrane region" description="Helical" evidence="1">
    <location>
        <begin position="12"/>
        <end position="31"/>
    </location>
</feature>
<keyword evidence="1" id="KW-1133">Transmembrane helix</keyword>
<dbReference type="Proteomes" id="UP000182276">
    <property type="component" value="Unassembled WGS sequence"/>
</dbReference>
<feature type="transmembrane region" description="Helical" evidence="1">
    <location>
        <begin position="112"/>
        <end position="130"/>
    </location>
</feature>
<evidence type="ECO:0000313" key="2">
    <source>
        <dbReference type="EMBL" id="AJE16724.1"/>
    </source>
</evidence>
<dbReference type="GeneID" id="77261656"/>
<dbReference type="AlphaFoldDB" id="A0A8D3Y3Y2"/>
<dbReference type="EMBL" id="CP007511">
    <property type="protein sequence ID" value="AJE16724.1"/>
    <property type="molecule type" value="Genomic_DNA"/>
</dbReference>
<reference evidence="2 4" key="3">
    <citation type="journal article" name="Genome Announc.">
        <title>Complete Genome Sequence of Pseudomonas balearica DSM 6083T.</title>
        <authorList>
            <person name="Bennasar-Figueras A."/>
            <person name="Salva-Serra F."/>
            <person name="Jaen-Luchoro D."/>
            <person name="Segui C."/>
            <person name="Aliaga F."/>
            <person name="Busquets A."/>
            <person name="Gomila M."/>
            <person name="Moore E.R."/>
            <person name="Lalucat J."/>
        </authorList>
    </citation>
    <scope>NUCLEOTIDE SEQUENCE [LARGE SCALE GENOMIC DNA]</scope>
    <source>
        <strain evidence="4">DSM 6083</strain>
        <strain evidence="2">DSM6083</strain>
    </source>
</reference>
<evidence type="ECO:0000313" key="3">
    <source>
        <dbReference type="EMBL" id="SDM74948.1"/>
    </source>
</evidence>
<reference evidence="3 5" key="2">
    <citation type="submission" date="2016-10" db="EMBL/GenBank/DDBJ databases">
        <authorList>
            <person name="Varghese N."/>
            <person name="Submissions S."/>
        </authorList>
    </citation>
    <scope>NUCLEOTIDE SEQUENCE [LARGE SCALE GENOMIC DNA]</scope>
    <source>
        <strain evidence="3 5">DSM 6083</strain>
    </source>
</reference>
<reference evidence="4" key="1">
    <citation type="submission" date="2014-03" db="EMBL/GenBank/DDBJ databases">
        <title>Complete genome of Pseudomonas balearica DSM 6083T, a sewage water isolate from an enrichment with 2-methylnaphthalene.</title>
        <authorList>
            <person name="Salva-Serra F."/>
            <person name="Jaen-Luchoro D."/>
            <person name="Busquets A."/>
            <person name="Pena A."/>
            <person name="Gomila M."/>
            <person name="Bosch R."/>
            <person name="Nogales B."/>
            <person name="Garcia-Valdes E."/>
            <person name="Lalucat J."/>
            <person name="Bennasar A."/>
        </authorList>
    </citation>
    <scope>NUCLEOTIDE SEQUENCE [LARGE SCALE GENOMIC DNA]</scope>
    <source>
        <strain evidence="4">DSM 6083</strain>
    </source>
</reference>